<dbReference type="GO" id="GO:0004061">
    <property type="term" value="F:arylformamidase activity"/>
    <property type="evidence" value="ECO:0007669"/>
    <property type="project" value="TreeGrafter"/>
</dbReference>
<evidence type="ECO:0000313" key="6">
    <source>
        <dbReference type="Proteomes" id="UP000749559"/>
    </source>
</evidence>
<protein>
    <recommendedName>
        <fullName evidence="4">Alpha/beta hydrolase fold-3 domain-containing protein</fullName>
    </recommendedName>
</protein>
<dbReference type="PANTHER" id="PTHR48081">
    <property type="entry name" value="AB HYDROLASE SUPERFAMILY PROTEIN C4A8.06C"/>
    <property type="match status" value="1"/>
</dbReference>
<feature type="compositionally biased region" description="Low complexity" evidence="2">
    <location>
        <begin position="112"/>
        <end position="124"/>
    </location>
</feature>
<sequence length="533" mass="59952">MNKNIEHRNKDKACKMMKGKHSVHVVHGLIYDDETNHTALESDKSWIWTDKDGLNKSELDLYIPGKSGNALEDDLKLQGGTSRLQGDPNSSIHGNTNEQISDNNSHHSKPENNNSNNDVGSNKSLSHSTKAPPLVVFIHGGGWRRGHHASWKYFISRYDTNIFMALVHQLIFRFYANFGKTLAENGIPCAVISYPISRLQFPWTIAELVTSFLTNYLMFGAVFILGLILMAISGCPTVVDLQDYLLETTWTDLNPLLTILCMHGAITQLLIWIVIMFNSQNYNLTKQAAIFLPVCLAFISYMISQFIMTSQQQIMIFSIILIMTSQLSLLYLQTQVPIVQHPQPVKSVARCISWLHKSRKWQGLYDPESIVLLGHSAGGHLATLLALDNTYLTNAGCHPSVIKGIISMSGVYSVPRIATSWMAKHFIIIPAFGTDQSEWEISSPLTHVKNRAMNGIGIPKFLLFCAESEFPFLQKDASDLSDKFNEFDVSHEYFIIKGTNHFTIASNFGRYSEHYNEHVTKRCIDFILGTGSM</sequence>
<accession>A0A8S4NA17</accession>
<dbReference type="AlphaFoldDB" id="A0A8S4NA17"/>
<comment type="caution">
    <text evidence="5">The sequence shown here is derived from an EMBL/GenBank/DDBJ whole genome shotgun (WGS) entry which is preliminary data.</text>
</comment>
<evidence type="ECO:0000256" key="1">
    <source>
        <dbReference type="ARBA" id="ARBA00022801"/>
    </source>
</evidence>
<dbReference type="InterPro" id="IPR029058">
    <property type="entry name" value="AB_hydrolase_fold"/>
</dbReference>
<dbReference type="PANTHER" id="PTHR48081:SF33">
    <property type="entry name" value="KYNURENINE FORMAMIDASE"/>
    <property type="match status" value="1"/>
</dbReference>
<dbReference type="Gene3D" id="3.40.50.1820">
    <property type="entry name" value="alpha/beta hydrolase"/>
    <property type="match status" value="2"/>
</dbReference>
<evidence type="ECO:0000259" key="4">
    <source>
        <dbReference type="Pfam" id="PF07859"/>
    </source>
</evidence>
<gene>
    <name evidence="5" type="ORF">OFUS_LOCUS4388</name>
</gene>
<keyword evidence="3" id="KW-1133">Transmembrane helix</keyword>
<keyword evidence="3" id="KW-0812">Transmembrane</keyword>
<dbReference type="EMBL" id="CAIIXF020000002">
    <property type="protein sequence ID" value="CAH1777333.1"/>
    <property type="molecule type" value="Genomic_DNA"/>
</dbReference>
<dbReference type="InterPro" id="IPR050300">
    <property type="entry name" value="GDXG_lipolytic_enzyme"/>
</dbReference>
<dbReference type="SUPFAM" id="SSF53474">
    <property type="entry name" value="alpha/beta-Hydrolases"/>
    <property type="match status" value="1"/>
</dbReference>
<feature type="region of interest" description="Disordered" evidence="2">
    <location>
        <begin position="79"/>
        <end position="127"/>
    </location>
</feature>
<keyword evidence="6" id="KW-1185">Reference proteome</keyword>
<reference evidence="5" key="1">
    <citation type="submission" date="2022-03" db="EMBL/GenBank/DDBJ databases">
        <authorList>
            <person name="Martin C."/>
        </authorList>
    </citation>
    <scope>NUCLEOTIDE SEQUENCE</scope>
</reference>
<keyword evidence="3" id="KW-0472">Membrane</keyword>
<feature type="transmembrane region" description="Helical" evidence="3">
    <location>
        <begin position="208"/>
        <end position="233"/>
    </location>
</feature>
<evidence type="ECO:0000313" key="5">
    <source>
        <dbReference type="EMBL" id="CAH1777333.1"/>
    </source>
</evidence>
<keyword evidence="1" id="KW-0378">Hydrolase</keyword>
<dbReference type="InterPro" id="IPR013094">
    <property type="entry name" value="AB_hydrolase_3"/>
</dbReference>
<dbReference type="Proteomes" id="UP000749559">
    <property type="component" value="Unassembled WGS sequence"/>
</dbReference>
<feature type="compositionally biased region" description="Polar residues" evidence="2">
    <location>
        <begin position="79"/>
        <end position="103"/>
    </location>
</feature>
<proteinExistence type="predicted"/>
<feature type="transmembrane region" description="Helical" evidence="3">
    <location>
        <begin position="253"/>
        <end position="277"/>
    </location>
</feature>
<organism evidence="5 6">
    <name type="scientific">Owenia fusiformis</name>
    <name type="common">Polychaete worm</name>
    <dbReference type="NCBI Taxonomy" id="6347"/>
    <lineage>
        <taxon>Eukaryota</taxon>
        <taxon>Metazoa</taxon>
        <taxon>Spiralia</taxon>
        <taxon>Lophotrochozoa</taxon>
        <taxon>Annelida</taxon>
        <taxon>Polychaeta</taxon>
        <taxon>Sedentaria</taxon>
        <taxon>Canalipalpata</taxon>
        <taxon>Sabellida</taxon>
        <taxon>Oweniida</taxon>
        <taxon>Oweniidae</taxon>
        <taxon>Owenia</taxon>
    </lineage>
</organism>
<feature type="domain" description="Alpha/beta hydrolase fold-3" evidence="4">
    <location>
        <begin position="340"/>
        <end position="501"/>
    </location>
</feature>
<dbReference type="Pfam" id="PF07859">
    <property type="entry name" value="Abhydrolase_3"/>
    <property type="match status" value="1"/>
</dbReference>
<feature type="transmembrane region" description="Helical" evidence="3">
    <location>
        <begin position="289"/>
        <end position="308"/>
    </location>
</feature>
<dbReference type="OrthoDB" id="433474at2759"/>
<evidence type="ECO:0000256" key="3">
    <source>
        <dbReference type="SAM" id="Phobius"/>
    </source>
</evidence>
<name>A0A8S4NA17_OWEFU</name>
<evidence type="ECO:0000256" key="2">
    <source>
        <dbReference type="SAM" id="MobiDB-lite"/>
    </source>
</evidence>